<feature type="transmembrane region" description="Helical" evidence="1">
    <location>
        <begin position="27"/>
        <end position="48"/>
    </location>
</feature>
<dbReference type="InterPro" id="IPR024079">
    <property type="entry name" value="MetalloPept_cat_dom_sf"/>
</dbReference>
<evidence type="ECO:0000259" key="2">
    <source>
        <dbReference type="Pfam" id="PF05649"/>
    </source>
</evidence>
<dbReference type="Gene3D" id="3.40.390.10">
    <property type="entry name" value="Collagenase (Catalytic Domain)"/>
    <property type="match status" value="1"/>
</dbReference>
<evidence type="ECO:0000313" key="4">
    <source>
        <dbReference type="Proteomes" id="UP000749559"/>
    </source>
</evidence>
<dbReference type="EMBL" id="CAIIXF020000006">
    <property type="protein sequence ID" value="CAH1786411.1"/>
    <property type="molecule type" value="Genomic_DNA"/>
</dbReference>
<proteinExistence type="predicted"/>
<accession>A0A8S4NWY9</accession>
<keyword evidence="1" id="KW-0472">Membrane</keyword>
<dbReference type="SUPFAM" id="SSF55486">
    <property type="entry name" value="Metalloproteases ('zincins'), catalytic domain"/>
    <property type="match status" value="1"/>
</dbReference>
<evidence type="ECO:0000256" key="1">
    <source>
        <dbReference type="SAM" id="Phobius"/>
    </source>
</evidence>
<keyword evidence="1" id="KW-0812">Transmembrane</keyword>
<dbReference type="Proteomes" id="UP000749559">
    <property type="component" value="Unassembled WGS sequence"/>
</dbReference>
<dbReference type="Pfam" id="PF05649">
    <property type="entry name" value="Peptidase_M13_N"/>
    <property type="match status" value="1"/>
</dbReference>
<dbReference type="InterPro" id="IPR008753">
    <property type="entry name" value="Peptidase_M13_N"/>
</dbReference>
<dbReference type="InterPro" id="IPR000718">
    <property type="entry name" value="Peptidase_M13"/>
</dbReference>
<keyword evidence="1" id="KW-1133">Transmembrane helix</keyword>
<dbReference type="Gene3D" id="1.10.1380.10">
    <property type="entry name" value="Neutral endopeptidase , domain2"/>
    <property type="match status" value="1"/>
</dbReference>
<dbReference type="GO" id="GO:0005886">
    <property type="term" value="C:plasma membrane"/>
    <property type="evidence" value="ECO:0007669"/>
    <property type="project" value="TreeGrafter"/>
</dbReference>
<organism evidence="3 4">
    <name type="scientific">Owenia fusiformis</name>
    <name type="common">Polychaete worm</name>
    <dbReference type="NCBI Taxonomy" id="6347"/>
    <lineage>
        <taxon>Eukaryota</taxon>
        <taxon>Metazoa</taxon>
        <taxon>Spiralia</taxon>
        <taxon>Lophotrochozoa</taxon>
        <taxon>Annelida</taxon>
        <taxon>Polychaeta</taxon>
        <taxon>Sedentaria</taxon>
        <taxon>Canalipalpata</taxon>
        <taxon>Sabellida</taxon>
        <taxon>Oweniida</taxon>
        <taxon>Oweniidae</taxon>
        <taxon>Owenia</taxon>
    </lineage>
</organism>
<dbReference type="PANTHER" id="PTHR11733">
    <property type="entry name" value="ZINC METALLOPROTEASE FAMILY M13 NEPRILYSIN-RELATED"/>
    <property type="match status" value="1"/>
</dbReference>
<evidence type="ECO:0000313" key="3">
    <source>
        <dbReference type="EMBL" id="CAH1786411.1"/>
    </source>
</evidence>
<dbReference type="PANTHER" id="PTHR11733:SF167">
    <property type="entry name" value="FI17812P1-RELATED"/>
    <property type="match status" value="1"/>
</dbReference>
<protein>
    <recommendedName>
        <fullName evidence="2">Peptidase M13 N-terminal domain-containing protein</fullName>
    </recommendedName>
</protein>
<dbReference type="AlphaFoldDB" id="A0A8S4NWY9"/>
<sequence>MDKINLTELGKKKVIEVKGWQFNYREIVIFVCLCVSLIATLALTIVVATKGSSGNMTGGTDGQTGTVPPMADDVCMTPPCLESASYQLLDMNRSAHPCNDFYNFACGRWPMLSPLNPDESEVTPFTRMNGDNQEKLRRILESTDGHDPNWATGNKVKAIFGTCLNEYDKGLEGGNDLLDVIRDCGGWDVTGDWDAQSSNFLYAFEKVHIDYWTDALFQFRVGTDWYDTTKRIIEIVNGSKGSFLIEVTKGSVAAFEAAITAVSGEDFIL</sequence>
<comment type="caution">
    <text evidence="3">The sequence shown here is derived from an EMBL/GenBank/DDBJ whole genome shotgun (WGS) entry which is preliminary data.</text>
</comment>
<dbReference type="OrthoDB" id="6154100at2759"/>
<dbReference type="GO" id="GO:0016485">
    <property type="term" value="P:protein processing"/>
    <property type="evidence" value="ECO:0007669"/>
    <property type="project" value="TreeGrafter"/>
</dbReference>
<dbReference type="InterPro" id="IPR042089">
    <property type="entry name" value="Peptidase_M13_dom_2"/>
</dbReference>
<keyword evidence="4" id="KW-1185">Reference proteome</keyword>
<dbReference type="PROSITE" id="PS51885">
    <property type="entry name" value="NEPRILYSIN"/>
    <property type="match status" value="1"/>
</dbReference>
<reference evidence="3" key="1">
    <citation type="submission" date="2022-03" db="EMBL/GenBank/DDBJ databases">
        <authorList>
            <person name="Martin C."/>
        </authorList>
    </citation>
    <scope>NUCLEOTIDE SEQUENCE</scope>
</reference>
<name>A0A8S4NWY9_OWEFU</name>
<dbReference type="GO" id="GO:0004222">
    <property type="term" value="F:metalloendopeptidase activity"/>
    <property type="evidence" value="ECO:0007669"/>
    <property type="project" value="InterPro"/>
</dbReference>
<gene>
    <name evidence="3" type="ORF">OFUS_LOCUS12316</name>
</gene>
<feature type="domain" description="Peptidase M13 N-terminal" evidence="2">
    <location>
        <begin position="97"/>
        <end position="239"/>
    </location>
</feature>